<dbReference type="Proteomes" id="UP001211065">
    <property type="component" value="Unassembled WGS sequence"/>
</dbReference>
<evidence type="ECO:0000313" key="1">
    <source>
        <dbReference type="EMBL" id="KAJ3214145.1"/>
    </source>
</evidence>
<sequence>IYRENEESYMDELERRFFAERFNEQFETKQRVFPSKIENLVKKMFDFRNEVLVQEGELHPFLMGNYFFLLFNLISPFENVQGNFILGSILRDDFLLNNENPPFFNLNTKSNNSLMYLKMVGLVLENFNDVEKKQKFYEYCLDSYLADWDSVGF</sequence>
<reference evidence="1" key="1">
    <citation type="submission" date="2020-05" db="EMBL/GenBank/DDBJ databases">
        <title>Phylogenomic resolution of chytrid fungi.</title>
        <authorList>
            <person name="Stajich J.E."/>
            <person name="Amses K."/>
            <person name="Simmons R."/>
            <person name="Seto K."/>
            <person name="Myers J."/>
            <person name="Bonds A."/>
            <person name="Quandt C.A."/>
            <person name="Barry K."/>
            <person name="Liu P."/>
            <person name="Grigoriev I."/>
            <person name="Longcore J.E."/>
            <person name="James T.Y."/>
        </authorList>
    </citation>
    <scope>NUCLEOTIDE SEQUENCE</scope>
    <source>
        <strain evidence="1">JEL0476</strain>
    </source>
</reference>
<evidence type="ECO:0000313" key="2">
    <source>
        <dbReference type="Proteomes" id="UP001211065"/>
    </source>
</evidence>
<accession>A0AAD5XWM8</accession>
<feature type="non-terminal residue" evidence="1">
    <location>
        <position position="153"/>
    </location>
</feature>
<protein>
    <submittedName>
        <fullName evidence="1">Uncharacterized protein</fullName>
    </submittedName>
</protein>
<proteinExistence type="predicted"/>
<name>A0AAD5XWM8_9FUNG</name>
<dbReference type="AlphaFoldDB" id="A0AAD5XWM8"/>
<keyword evidence="2" id="KW-1185">Reference proteome</keyword>
<gene>
    <name evidence="1" type="ORF">HK099_007011</name>
</gene>
<organism evidence="1 2">
    <name type="scientific">Clydaea vesicula</name>
    <dbReference type="NCBI Taxonomy" id="447962"/>
    <lineage>
        <taxon>Eukaryota</taxon>
        <taxon>Fungi</taxon>
        <taxon>Fungi incertae sedis</taxon>
        <taxon>Chytridiomycota</taxon>
        <taxon>Chytridiomycota incertae sedis</taxon>
        <taxon>Chytridiomycetes</taxon>
        <taxon>Lobulomycetales</taxon>
        <taxon>Lobulomycetaceae</taxon>
        <taxon>Clydaea</taxon>
    </lineage>
</organism>
<comment type="caution">
    <text evidence="1">The sequence shown here is derived from an EMBL/GenBank/DDBJ whole genome shotgun (WGS) entry which is preliminary data.</text>
</comment>
<dbReference type="EMBL" id="JADGJW010000646">
    <property type="protein sequence ID" value="KAJ3214145.1"/>
    <property type="molecule type" value="Genomic_DNA"/>
</dbReference>